<reference evidence="4" key="1">
    <citation type="submission" date="2021-01" db="EMBL/GenBank/DDBJ databases">
        <title>Genome sequence of Phenylobacterium sp. 20VBR1 isolated from a valley glaceir, Ny-Alesund, Svalbard.</title>
        <authorList>
            <person name="Thomas F.A."/>
            <person name="Krishnan K.P."/>
            <person name="Sinha R.K."/>
        </authorList>
    </citation>
    <scope>NUCLEOTIDE SEQUENCE</scope>
    <source>
        <strain evidence="4">20VBR1</strain>
    </source>
</reference>
<feature type="active site" evidence="1">
    <location>
        <position position="49"/>
    </location>
</feature>
<evidence type="ECO:0000313" key="3">
    <source>
        <dbReference type="EMBL" id="MBR7620657.1"/>
    </source>
</evidence>
<dbReference type="EMBL" id="CP068570">
    <property type="protein sequence ID" value="QQZ49449.1"/>
    <property type="molecule type" value="Genomic_DNA"/>
</dbReference>
<organism evidence="3 5">
    <name type="scientific">Phenylobacterium glaciei</name>
    <dbReference type="NCBI Taxonomy" id="2803784"/>
    <lineage>
        <taxon>Bacteria</taxon>
        <taxon>Pseudomonadati</taxon>
        <taxon>Pseudomonadota</taxon>
        <taxon>Alphaproteobacteria</taxon>
        <taxon>Caulobacterales</taxon>
        <taxon>Caulobacteraceae</taxon>
        <taxon>Phenylobacterium</taxon>
    </lineage>
</organism>
<evidence type="ECO:0000256" key="2">
    <source>
        <dbReference type="PIRSR" id="PIRSR007531-2"/>
    </source>
</evidence>
<dbReference type="Pfam" id="PF07931">
    <property type="entry name" value="CPT"/>
    <property type="match status" value="1"/>
</dbReference>
<evidence type="ECO:0000313" key="5">
    <source>
        <dbReference type="Proteomes" id="UP000622580"/>
    </source>
</evidence>
<protein>
    <submittedName>
        <fullName evidence="3">AAA family ATPase</fullName>
    </submittedName>
</protein>
<accession>A0A941HXU2</accession>
<dbReference type="Gene3D" id="3.40.50.300">
    <property type="entry name" value="P-loop containing nucleotide triphosphate hydrolases"/>
    <property type="match status" value="1"/>
</dbReference>
<dbReference type="GO" id="GO:0005524">
    <property type="term" value="F:ATP binding"/>
    <property type="evidence" value="ECO:0007669"/>
    <property type="project" value="InterPro"/>
</dbReference>
<dbReference type="RefSeq" id="WP_215341386.1">
    <property type="nucleotide sequence ID" value="NZ_JAGSGD010000001.1"/>
</dbReference>
<proteinExistence type="predicted"/>
<dbReference type="GO" id="GO:0016740">
    <property type="term" value="F:transferase activity"/>
    <property type="evidence" value="ECO:0007669"/>
    <property type="project" value="InterPro"/>
</dbReference>
<gene>
    <name evidence="3" type="ORF">JKL49_14790</name>
    <name evidence="4" type="ORF">JKL49_21015</name>
</gene>
<sequence>MAPVEVSTKLGAMPAQIIILNGVGSVGKTSTARALQQICAHPLLHVSMDAFLDMLPPAMFGHADGLVFETLDDGGRPSVAIRTGPVMDAAMRGMRRAIAALAAAGNHLIVDDVILDSADEADYREVLAGFETRFVGLFAPLDVLEARELARGDRGVGLSRWQYDRVHAGRTYDLEIDTSTTTPDQNAILIRDAFGL</sequence>
<name>A0A941HXU2_9CAUL</name>
<feature type="binding site" evidence="2">
    <location>
        <begin position="22"/>
        <end position="29"/>
    </location>
    <ligand>
        <name>ATP</name>
        <dbReference type="ChEBI" id="CHEBI:30616"/>
    </ligand>
</feature>
<dbReference type="EMBL" id="JAGSGD010000001">
    <property type="protein sequence ID" value="MBR7620657.1"/>
    <property type="molecule type" value="Genomic_DNA"/>
</dbReference>
<dbReference type="InterPro" id="IPR027417">
    <property type="entry name" value="P-loop_NTPase"/>
</dbReference>
<dbReference type="PIRSF" id="PIRSF007531">
    <property type="entry name" value="CPT"/>
    <property type="match status" value="1"/>
</dbReference>
<dbReference type="SUPFAM" id="SSF52540">
    <property type="entry name" value="P-loop containing nucleoside triphosphate hydrolases"/>
    <property type="match status" value="1"/>
</dbReference>
<keyword evidence="5" id="KW-1185">Reference proteome</keyword>
<evidence type="ECO:0000256" key="1">
    <source>
        <dbReference type="PIRSR" id="PIRSR007531-1"/>
    </source>
</evidence>
<dbReference type="InterPro" id="IPR012853">
    <property type="entry name" value="CPT"/>
</dbReference>
<dbReference type="Proteomes" id="UP000622580">
    <property type="component" value="Unassembled WGS sequence"/>
</dbReference>
<dbReference type="AlphaFoldDB" id="A0A941HXU2"/>
<evidence type="ECO:0000313" key="4">
    <source>
        <dbReference type="EMBL" id="QQZ49449.1"/>
    </source>
</evidence>
<reference evidence="3" key="2">
    <citation type="submission" date="2021-04" db="EMBL/GenBank/DDBJ databases">
        <title>Draft genome assembly of strain Phenylobacterium sp. 20VBR1 using MiniION and Illumina platforms.</title>
        <authorList>
            <person name="Thomas F.A."/>
            <person name="Krishnan K.P."/>
            <person name="Sinha R.K."/>
        </authorList>
    </citation>
    <scope>NUCLEOTIDE SEQUENCE</scope>
    <source>
        <strain evidence="3">20VBR1</strain>
    </source>
</reference>